<evidence type="ECO:0000256" key="1">
    <source>
        <dbReference type="SAM" id="MobiDB-lite"/>
    </source>
</evidence>
<dbReference type="InParanoid" id="K5WIV6"/>
<dbReference type="RefSeq" id="XP_007391631.1">
    <property type="nucleotide sequence ID" value="XM_007391569.1"/>
</dbReference>
<evidence type="ECO:0000313" key="4">
    <source>
        <dbReference type="EMBL" id="EKM59054.1"/>
    </source>
</evidence>
<dbReference type="InterPro" id="IPR045339">
    <property type="entry name" value="DUF6534"/>
</dbReference>
<dbReference type="EMBL" id="JH930469">
    <property type="protein sequence ID" value="EKM59054.1"/>
    <property type="molecule type" value="Genomic_DNA"/>
</dbReference>
<keyword evidence="2" id="KW-1133">Transmembrane helix</keyword>
<feature type="transmembrane region" description="Helical" evidence="2">
    <location>
        <begin position="159"/>
        <end position="183"/>
    </location>
</feature>
<dbReference type="KEGG" id="pco:PHACADRAFT_249233"/>
<name>K5WIV6_PHACS</name>
<dbReference type="GeneID" id="18914609"/>
<feature type="transmembrane region" description="Helical" evidence="2">
    <location>
        <begin position="122"/>
        <end position="147"/>
    </location>
</feature>
<feature type="transmembrane region" description="Helical" evidence="2">
    <location>
        <begin position="51"/>
        <end position="70"/>
    </location>
</feature>
<reference evidence="4 5" key="1">
    <citation type="journal article" date="2012" name="BMC Genomics">
        <title>Comparative genomics of the white-rot fungi, Phanerochaete carnosa and P. chrysosporium, to elucidate the genetic basis of the distinct wood types they colonize.</title>
        <authorList>
            <person name="Suzuki H."/>
            <person name="MacDonald J."/>
            <person name="Syed K."/>
            <person name="Salamov A."/>
            <person name="Hori C."/>
            <person name="Aerts A."/>
            <person name="Henrissat B."/>
            <person name="Wiebenga A."/>
            <person name="vanKuyk P.A."/>
            <person name="Barry K."/>
            <person name="Lindquist E."/>
            <person name="LaButti K."/>
            <person name="Lapidus A."/>
            <person name="Lucas S."/>
            <person name="Coutinho P."/>
            <person name="Gong Y."/>
            <person name="Samejima M."/>
            <person name="Mahadevan R."/>
            <person name="Abou-Zaid M."/>
            <person name="de Vries R.P."/>
            <person name="Igarashi K."/>
            <person name="Yadav J.S."/>
            <person name="Grigoriev I.V."/>
            <person name="Master E.R."/>
        </authorList>
    </citation>
    <scope>NUCLEOTIDE SEQUENCE [LARGE SCALE GENOMIC DNA]</scope>
    <source>
        <strain evidence="4 5">HHB-10118-sp</strain>
    </source>
</reference>
<protein>
    <recommendedName>
        <fullName evidence="3">DUF6534 domain-containing protein</fullName>
    </recommendedName>
</protein>
<dbReference type="HOGENOM" id="CLU_046025_2_0_1"/>
<dbReference type="PANTHER" id="PTHR40465:SF1">
    <property type="entry name" value="DUF6534 DOMAIN-CONTAINING PROTEIN"/>
    <property type="match status" value="1"/>
</dbReference>
<feature type="compositionally biased region" description="Basic and acidic residues" evidence="1">
    <location>
        <begin position="293"/>
        <end position="306"/>
    </location>
</feature>
<feature type="transmembrane region" description="Helical" evidence="2">
    <location>
        <begin position="90"/>
        <end position="110"/>
    </location>
</feature>
<dbReference type="AlphaFoldDB" id="K5WIV6"/>
<dbReference type="OrthoDB" id="3183258at2759"/>
<proteinExistence type="predicted"/>
<evidence type="ECO:0000259" key="3">
    <source>
        <dbReference type="Pfam" id="PF20152"/>
    </source>
</evidence>
<keyword evidence="2" id="KW-0812">Transmembrane</keyword>
<feature type="transmembrane region" description="Helical" evidence="2">
    <location>
        <begin position="12"/>
        <end position="31"/>
    </location>
</feature>
<dbReference type="Proteomes" id="UP000008370">
    <property type="component" value="Unassembled WGS sequence"/>
</dbReference>
<evidence type="ECO:0000313" key="5">
    <source>
        <dbReference type="Proteomes" id="UP000008370"/>
    </source>
</evidence>
<keyword evidence="5" id="KW-1185">Reference proteome</keyword>
<organism evidence="4 5">
    <name type="scientific">Phanerochaete carnosa (strain HHB-10118-sp)</name>
    <name type="common">White-rot fungus</name>
    <name type="synonym">Peniophora carnosa</name>
    <dbReference type="NCBI Taxonomy" id="650164"/>
    <lineage>
        <taxon>Eukaryota</taxon>
        <taxon>Fungi</taxon>
        <taxon>Dikarya</taxon>
        <taxon>Basidiomycota</taxon>
        <taxon>Agaricomycotina</taxon>
        <taxon>Agaricomycetes</taxon>
        <taxon>Polyporales</taxon>
        <taxon>Phanerochaetaceae</taxon>
        <taxon>Phanerochaete</taxon>
    </lineage>
</organism>
<feature type="domain" description="DUF6534" evidence="3">
    <location>
        <begin position="169"/>
        <end position="253"/>
    </location>
</feature>
<keyword evidence="2" id="KW-0472">Membrane</keyword>
<gene>
    <name evidence="4" type="ORF">PHACADRAFT_249233</name>
</gene>
<evidence type="ECO:0000256" key="2">
    <source>
        <dbReference type="SAM" id="Phobius"/>
    </source>
</evidence>
<dbReference type="PANTHER" id="PTHR40465">
    <property type="entry name" value="CHROMOSOME 1, WHOLE GENOME SHOTGUN SEQUENCE"/>
    <property type="match status" value="1"/>
</dbReference>
<sequence>MHLSPGGEVAEVLHGPSLIGIFLNLLLYGVVVTQVRSYYDSFPKDPTWMKIYVGVLLLADTLNSAFNMAWIYNVLVNHFGDMEALTEANWLFASEEAMAGIIAVMVQLFFAWRLKVLTKNRFVVAVVVCSSSVAGLCAIGTAIGITMKPHFSDFHVLNAVAIPWLVACTMSDVLIALALSLYLRKHKTGFAHTDTVVNKIVRSTVQNGLLTASFTVAHIVAFLASPTGIHMIFNYTVVKLYTNSVISSLNSRKEWMVSLSGEGNRGGAAMANFMTTNQSIHQQVVTINIETHETVDVDSDPKHDPEWPDMAGSRPSAGKRGVSGDPKAYAV</sequence>
<dbReference type="Pfam" id="PF20152">
    <property type="entry name" value="DUF6534"/>
    <property type="match status" value="1"/>
</dbReference>
<accession>K5WIV6</accession>
<feature type="region of interest" description="Disordered" evidence="1">
    <location>
        <begin position="293"/>
        <end position="331"/>
    </location>
</feature>